<name>A0A918PS35_9BACT</name>
<keyword evidence="5" id="KW-1185">Reference proteome</keyword>
<dbReference type="AlphaFoldDB" id="A0A918PS35"/>
<protein>
    <recommendedName>
        <fullName evidence="3">Glycosyl hydrolase-like 10 domain-containing protein</fullName>
    </recommendedName>
</protein>
<gene>
    <name evidence="4" type="ORF">GCM10007049_09850</name>
</gene>
<dbReference type="InterPro" id="IPR052177">
    <property type="entry name" value="Divisome_Glycosyl_Hydrolase"/>
</dbReference>
<dbReference type="PANTHER" id="PTHR43405:SF1">
    <property type="entry name" value="GLYCOSYL HYDROLASE DIGH"/>
    <property type="match status" value="1"/>
</dbReference>
<evidence type="ECO:0000256" key="1">
    <source>
        <dbReference type="ARBA" id="ARBA00022729"/>
    </source>
</evidence>
<dbReference type="EMBL" id="BMWX01000002">
    <property type="protein sequence ID" value="GGZ19449.1"/>
    <property type="molecule type" value="Genomic_DNA"/>
</dbReference>
<evidence type="ECO:0000313" key="5">
    <source>
        <dbReference type="Proteomes" id="UP000619457"/>
    </source>
</evidence>
<sequence length="527" mass="59728">MIALLLYSCAGSKTTTSAPKPLPSDGASSPSASIPHPPADRPTSVEEVLPPFAAPKRELRGIWVATVANIDWPSSGNISFAQQQKEFIEILDFYAQRNFNAVFVQVRAAGDAFYPSKYAPWSSFLTGQQGKAPSTSIDPLHWMIKACHERGMEFHAWLNPYRATFNLDTKILSPKHDYFLHPDWMVTYAAKRYYNPGLPAVREHINKVIKELAENYDLDGIHFDDYFYPYKVNGKEFDDKAAFQRYGKGLSLADWRRQSVDLLIQEVSQSIKTTKPWISFGVSPFGVWRNQTQDKRGSATSAGQTNYDDLYADPLVWMKNGWVDYIAPQIYWSVNHPAAPYETLAKWWAQNSYGLPVYIGHSAYKVRADTDQSWQSSFELANQVALSRQIPHIEGNIFFRARSLMNANKDVADLLLQNVYTVPALPPAINDNSPVFKELKPEVTETKITATGISLRLDNAYLAQELVLFGYNASGKWELLEQLPVEEAEAGEWYHFAHSMAPNYGFLALGFLGNYGEMSQLYRWKQR</sequence>
<keyword evidence="1" id="KW-0732">Signal</keyword>
<organism evidence="4 5">
    <name type="scientific">Echinicola pacifica</name>
    <dbReference type="NCBI Taxonomy" id="346377"/>
    <lineage>
        <taxon>Bacteria</taxon>
        <taxon>Pseudomonadati</taxon>
        <taxon>Bacteroidota</taxon>
        <taxon>Cytophagia</taxon>
        <taxon>Cytophagales</taxon>
        <taxon>Cyclobacteriaceae</taxon>
        <taxon>Echinicola</taxon>
    </lineage>
</organism>
<dbReference type="PANTHER" id="PTHR43405">
    <property type="entry name" value="GLYCOSYL HYDROLASE DIGH"/>
    <property type="match status" value="1"/>
</dbReference>
<evidence type="ECO:0000313" key="4">
    <source>
        <dbReference type="EMBL" id="GGZ19449.1"/>
    </source>
</evidence>
<feature type="region of interest" description="Disordered" evidence="2">
    <location>
        <begin position="14"/>
        <end position="45"/>
    </location>
</feature>
<feature type="domain" description="Glycosyl hydrolase-like 10" evidence="3">
    <location>
        <begin position="58"/>
        <end position="374"/>
    </location>
</feature>
<evidence type="ECO:0000256" key="2">
    <source>
        <dbReference type="SAM" id="MobiDB-lite"/>
    </source>
</evidence>
<reference evidence="4" key="1">
    <citation type="journal article" date="2014" name="Int. J. Syst. Evol. Microbiol.">
        <title>Complete genome sequence of Corynebacterium casei LMG S-19264T (=DSM 44701T), isolated from a smear-ripened cheese.</title>
        <authorList>
            <consortium name="US DOE Joint Genome Institute (JGI-PGF)"/>
            <person name="Walter F."/>
            <person name="Albersmeier A."/>
            <person name="Kalinowski J."/>
            <person name="Ruckert C."/>
        </authorList>
    </citation>
    <scope>NUCLEOTIDE SEQUENCE</scope>
    <source>
        <strain evidence="4">KCTC 12368</strain>
    </source>
</reference>
<dbReference type="Pfam" id="PF02638">
    <property type="entry name" value="GHL10"/>
    <property type="match status" value="1"/>
</dbReference>
<evidence type="ECO:0000259" key="3">
    <source>
        <dbReference type="Pfam" id="PF02638"/>
    </source>
</evidence>
<dbReference type="Gene3D" id="3.20.20.80">
    <property type="entry name" value="Glycosidases"/>
    <property type="match status" value="1"/>
</dbReference>
<accession>A0A918PS35</accession>
<dbReference type="RefSeq" id="WP_018472499.1">
    <property type="nucleotide sequence ID" value="NZ_BMWX01000002.1"/>
</dbReference>
<dbReference type="Proteomes" id="UP000619457">
    <property type="component" value="Unassembled WGS sequence"/>
</dbReference>
<comment type="caution">
    <text evidence="4">The sequence shown here is derived from an EMBL/GenBank/DDBJ whole genome shotgun (WGS) entry which is preliminary data.</text>
</comment>
<dbReference type="InterPro" id="IPR003790">
    <property type="entry name" value="GHL10"/>
</dbReference>
<dbReference type="InterPro" id="IPR017853">
    <property type="entry name" value="GH"/>
</dbReference>
<dbReference type="SUPFAM" id="SSF51445">
    <property type="entry name" value="(Trans)glycosidases"/>
    <property type="match status" value="1"/>
</dbReference>
<reference evidence="4" key="2">
    <citation type="submission" date="2020-09" db="EMBL/GenBank/DDBJ databases">
        <authorList>
            <person name="Sun Q."/>
            <person name="Kim S."/>
        </authorList>
    </citation>
    <scope>NUCLEOTIDE SEQUENCE</scope>
    <source>
        <strain evidence="4">KCTC 12368</strain>
    </source>
</reference>
<proteinExistence type="predicted"/>